<feature type="non-terminal residue" evidence="2">
    <location>
        <position position="135"/>
    </location>
</feature>
<proteinExistence type="predicted"/>
<organism evidence="2 3">
    <name type="scientific">Meganyctiphanes norvegica</name>
    <name type="common">Northern krill</name>
    <name type="synonym">Thysanopoda norvegica</name>
    <dbReference type="NCBI Taxonomy" id="48144"/>
    <lineage>
        <taxon>Eukaryota</taxon>
        <taxon>Metazoa</taxon>
        <taxon>Ecdysozoa</taxon>
        <taxon>Arthropoda</taxon>
        <taxon>Crustacea</taxon>
        <taxon>Multicrustacea</taxon>
        <taxon>Malacostraca</taxon>
        <taxon>Eumalacostraca</taxon>
        <taxon>Eucarida</taxon>
        <taxon>Euphausiacea</taxon>
        <taxon>Euphausiidae</taxon>
        <taxon>Meganyctiphanes</taxon>
    </lineage>
</organism>
<evidence type="ECO:0000313" key="2">
    <source>
        <dbReference type="EMBL" id="CAL4149117.1"/>
    </source>
</evidence>
<feature type="domain" description="Methyltransferase FkbM" evidence="1">
    <location>
        <begin position="44"/>
        <end position="121"/>
    </location>
</feature>
<dbReference type="Proteomes" id="UP001497623">
    <property type="component" value="Unassembled WGS sequence"/>
</dbReference>
<dbReference type="Pfam" id="PF05050">
    <property type="entry name" value="Methyltransf_21"/>
    <property type="match status" value="1"/>
</dbReference>
<gene>
    <name evidence="2" type="ORF">MNOR_LOCUS30331</name>
</gene>
<sequence length="135" mass="14701">MGSFSSNIIIFSAGGCPLSYVHALVVSYDPSHAIGQIVDTDPLKVKSGQVVVQCFPLLTLLLAINQTHVDYCSLDVQGSELDIIRTLPLETVDVKVFSIEHVLVPGGKAEVAGYMKKKGYTFHSNVNVDMFFVKK</sequence>
<evidence type="ECO:0000259" key="1">
    <source>
        <dbReference type="Pfam" id="PF05050"/>
    </source>
</evidence>
<reference evidence="2 3" key="1">
    <citation type="submission" date="2024-05" db="EMBL/GenBank/DDBJ databases">
        <authorList>
            <person name="Wallberg A."/>
        </authorList>
    </citation>
    <scope>NUCLEOTIDE SEQUENCE [LARGE SCALE GENOMIC DNA]</scope>
</reference>
<accession>A0AAV2RZ41</accession>
<evidence type="ECO:0000313" key="3">
    <source>
        <dbReference type="Proteomes" id="UP001497623"/>
    </source>
</evidence>
<dbReference type="GO" id="GO:0031902">
    <property type="term" value="C:late endosome membrane"/>
    <property type="evidence" value="ECO:0007669"/>
    <property type="project" value="TreeGrafter"/>
</dbReference>
<comment type="caution">
    <text evidence="2">The sequence shown here is derived from an EMBL/GenBank/DDBJ whole genome shotgun (WGS) entry which is preliminary data.</text>
</comment>
<protein>
    <recommendedName>
        <fullName evidence="1">Methyltransferase FkbM domain-containing protein</fullName>
    </recommendedName>
</protein>
<dbReference type="GO" id="GO:0005886">
    <property type="term" value="C:plasma membrane"/>
    <property type="evidence" value="ECO:0007669"/>
    <property type="project" value="TreeGrafter"/>
</dbReference>
<dbReference type="InterPro" id="IPR053202">
    <property type="entry name" value="EGF_Rcpt_Signaling_Reg"/>
</dbReference>
<dbReference type="EMBL" id="CAXKWB010036821">
    <property type="protein sequence ID" value="CAL4149117.1"/>
    <property type="molecule type" value="Genomic_DNA"/>
</dbReference>
<keyword evidence="3" id="KW-1185">Reference proteome</keyword>
<dbReference type="GO" id="GO:0005794">
    <property type="term" value="C:Golgi apparatus"/>
    <property type="evidence" value="ECO:0007669"/>
    <property type="project" value="TreeGrafter"/>
</dbReference>
<dbReference type="InterPro" id="IPR006342">
    <property type="entry name" value="FkbM_mtfrase"/>
</dbReference>
<dbReference type="AlphaFoldDB" id="A0AAV2RZ41"/>
<dbReference type="GO" id="GO:0005789">
    <property type="term" value="C:endoplasmic reticulum membrane"/>
    <property type="evidence" value="ECO:0007669"/>
    <property type="project" value="TreeGrafter"/>
</dbReference>
<dbReference type="PANTHER" id="PTHR34009">
    <property type="entry name" value="PROTEIN STAR"/>
    <property type="match status" value="1"/>
</dbReference>
<name>A0AAV2RZ41_MEGNR</name>
<dbReference type="GO" id="GO:0006888">
    <property type="term" value="P:endoplasmic reticulum to Golgi vesicle-mediated transport"/>
    <property type="evidence" value="ECO:0007669"/>
    <property type="project" value="TreeGrafter"/>
</dbReference>
<dbReference type="GO" id="GO:0016197">
    <property type="term" value="P:endosomal transport"/>
    <property type="evidence" value="ECO:0007669"/>
    <property type="project" value="TreeGrafter"/>
</dbReference>
<dbReference type="PANTHER" id="PTHR34009:SF2">
    <property type="entry name" value="PROTEIN STAR"/>
    <property type="match status" value="1"/>
</dbReference>